<evidence type="ECO:0008006" key="2">
    <source>
        <dbReference type="Google" id="ProtNLM"/>
    </source>
</evidence>
<dbReference type="Pfam" id="PF13692">
    <property type="entry name" value="Glyco_trans_1_4"/>
    <property type="match status" value="1"/>
</dbReference>
<dbReference type="HOGENOM" id="CLU_751629_0_0_10"/>
<dbReference type="SUPFAM" id="SSF53756">
    <property type="entry name" value="UDP-Glycosyltransferase/glycogen phosphorylase"/>
    <property type="match status" value="1"/>
</dbReference>
<dbReference type="OrthoDB" id="9810929at2"/>
<dbReference type="eggNOG" id="COG0438">
    <property type="taxonomic scope" value="Bacteria"/>
</dbReference>
<proteinExistence type="predicted"/>
<dbReference type="Gene3D" id="3.40.50.2000">
    <property type="entry name" value="Glycogen Phosphorylase B"/>
    <property type="match status" value="1"/>
</dbReference>
<dbReference type="KEGG" id="cch:Cag_0751"/>
<protein>
    <recommendedName>
        <fullName evidence="2">Glycosyltransferase</fullName>
    </recommendedName>
</protein>
<dbReference type="EMBL" id="CP000108">
    <property type="protein sequence ID" value="ABB28020.1"/>
    <property type="molecule type" value="Genomic_DNA"/>
</dbReference>
<dbReference type="AlphaFoldDB" id="Q3ASK5"/>
<accession>Q3ASK5</accession>
<reference evidence="1" key="1">
    <citation type="submission" date="2005-08" db="EMBL/GenBank/DDBJ databases">
        <title>Complete sequence of Chlorobium chlorochromatii CaD3.</title>
        <authorList>
            <person name="Copeland A."/>
            <person name="Lucas S."/>
            <person name="Lapidus A."/>
            <person name="Barry K."/>
            <person name="Detter J.C."/>
            <person name="Glavina T."/>
            <person name="Hammon N."/>
            <person name="Israni S."/>
            <person name="Pitluck S."/>
            <person name="Bryant D."/>
            <person name="Schmutz J."/>
            <person name="Larimer F."/>
            <person name="Land M."/>
            <person name="Kyrpides N."/>
            <person name="Ivanova N."/>
            <person name="Richardson P."/>
        </authorList>
    </citation>
    <scope>NUCLEOTIDE SEQUENCE [LARGE SCALE GENOMIC DNA]</scope>
    <source>
        <strain evidence="1">CaD3</strain>
    </source>
</reference>
<organism evidence="1">
    <name type="scientific">Chlorobium chlorochromatii (strain CaD3)</name>
    <dbReference type="NCBI Taxonomy" id="340177"/>
    <lineage>
        <taxon>Bacteria</taxon>
        <taxon>Pseudomonadati</taxon>
        <taxon>Chlorobiota</taxon>
        <taxon>Chlorobiia</taxon>
        <taxon>Chlorobiales</taxon>
        <taxon>Chlorobiaceae</taxon>
        <taxon>Chlorobium/Pelodictyon group</taxon>
        <taxon>Chlorobium</taxon>
    </lineage>
</organism>
<evidence type="ECO:0000313" key="1">
    <source>
        <dbReference type="EMBL" id="ABB28020.1"/>
    </source>
</evidence>
<dbReference type="STRING" id="340177.Cag_0751"/>
<sequence>MKINIIDPGLFHQAGHHLDLDIKVCKVLKNLGHDIAIYSSINVTDKIKSFFEHYGEVTPIFKAIPYFNVENIDRLAGGYIAFNRQSKILAEDFTKVASADLWLFPSIFCAQLNACAISGSKTPIAGCIHLSATKEYAQDEMFWRYALINCKDRSIELNLGVMEPEHLMEYQKIASNDFEIISFPIPYEGVPIERPRKTLRKVGFFGHQRDEKGIHLVAKLTDLLTKKGYEIVIQDSTESFKSTGYSNVTILGYVANIALEISKCDCVILPYNPIKYQTKGSGILWDALASGVPVIAPVGTAIGRWIQYCGSGRLFHEFDVNSIIHQFELLSENYDEYVSIAIKNASIWSVKHGIDKFVSSLLNFKKSC</sequence>
<gene>
    <name evidence="1" type="ordered locus">Cag_0751</name>
</gene>
<name>Q3ASK5_CHLCH</name>